<dbReference type="InterPro" id="IPR021110">
    <property type="entry name" value="DNA_rep_checkpnt_protein"/>
</dbReference>
<keyword evidence="6 8" id="KW-0131">Cell cycle</keyword>
<organism evidence="10 11">
    <name type="scientific">Pseudocercospora eumusae</name>
    <dbReference type="NCBI Taxonomy" id="321146"/>
    <lineage>
        <taxon>Eukaryota</taxon>
        <taxon>Fungi</taxon>
        <taxon>Dikarya</taxon>
        <taxon>Ascomycota</taxon>
        <taxon>Pezizomycotina</taxon>
        <taxon>Dothideomycetes</taxon>
        <taxon>Dothideomycetidae</taxon>
        <taxon>Mycosphaerellales</taxon>
        <taxon>Mycosphaerellaceae</taxon>
        <taxon>Pseudocercospora</taxon>
    </lineage>
</organism>
<gene>
    <name evidence="10" type="ORF">AC578_2767</name>
</gene>
<keyword evidence="11" id="KW-1185">Reference proteome</keyword>
<evidence type="ECO:0000256" key="8">
    <source>
        <dbReference type="RuleBase" id="RU367067"/>
    </source>
</evidence>
<dbReference type="GO" id="GO:0031261">
    <property type="term" value="C:DNA replication preinitiation complex"/>
    <property type="evidence" value="ECO:0007669"/>
    <property type="project" value="TreeGrafter"/>
</dbReference>
<feature type="compositionally biased region" description="Basic residues" evidence="9">
    <location>
        <begin position="446"/>
        <end position="465"/>
    </location>
</feature>
<reference evidence="10 11" key="1">
    <citation type="submission" date="2015-07" db="EMBL/GenBank/DDBJ databases">
        <title>Comparative genomics of the Sigatoka disease complex on banana suggests a link between parallel evolutionary changes in Pseudocercospora fijiensis and Pseudocercospora eumusae and increased virulence on the banana host.</title>
        <authorList>
            <person name="Chang T.-C."/>
            <person name="Salvucci A."/>
            <person name="Crous P.W."/>
            <person name="Stergiopoulos I."/>
        </authorList>
    </citation>
    <scope>NUCLEOTIDE SEQUENCE [LARGE SCALE GENOMIC DNA]</scope>
    <source>
        <strain evidence="10 11">CBS 114824</strain>
    </source>
</reference>
<feature type="compositionally biased region" description="Basic residues" evidence="9">
    <location>
        <begin position="92"/>
        <end position="102"/>
    </location>
</feature>
<name>A0A139HGW2_9PEZI</name>
<evidence type="ECO:0000256" key="5">
    <source>
        <dbReference type="ARBA" id="ARBA00023242"/>
    </source>
</evidence>
<dbReference type="PANTHER" id="PTHR28124">
    <property type="entry name" value="DNA REPLICATION REGULATOR SLD2"/>
    <property type="match status" value="1"/>
</dbReference>
<evidence type="ECO:0000313" key="10">
    <source>
        <dbReference type="EMBL" id="KXT01657.1"/>
    </source>
</evidence>
<dbReference type="CDD" id="cd22289">
    <property type="entry name" value="RecQL4_SLD2_NTD"/>
    <property type="match status" value="1"/>
</dbReference>
<dbReference type="GO" id="GO:0000727">
    <property type="term" value="P:double-strand break repair via break-induced replication"/>
    <property type="evidence" value="ECO:0007669"/>
    <property type="project" value="TreeGrafter"/>
</dbReference>
<proteinExistence type="inferred from homology"/>
<evidence type="ECO:0000256" key="7">
    <source>
        <dbReference type="ARBA" id="ARBA00025253"/>
    </source>
</evidence>
<comment type="subcellular location">
    <subcellularLocation>
        <location evidence="1 8">Nucleus</location>
    </subcellularLocation>
</comment>
<evidence type="ECO:0000256" key="3">
    <source>
        <dbReference type="ARBA" id="ARBA00018363"/>
    </source>
</evidence>
<feature type="compositionally biased region" description="Basic and acidic residues" evidence="9">
    <location>
        <begin position="419"/>
        <end position="437"/>
    </location>
</feature>
<evidence type="ECO:0000256" key="9">
    <source>
        <dbReference type="SAM" id="MobiDB-lite"/>
    </source>
</evidence>
<feature type="compositionally biased region" description="Basic residues" evidence="9">
    <location>
        <begin position="403"/>
        <end position="414"/>
    </location>
</feature>
<feature type="compositionally biased region" description="Basic residues" evidence="9">
    <location>
        <begin position="333"/>
        <end position="356"/>
    </location>
</feature>
<feature type="region of interest" description="Disordered" evidence="9">
    <location>
        <begin position="284"/>
        <end position="465"/>
    </location>
</feature>
<evidence type="ECO:0000256" key="2">
    <source>
        <dbReference type="ARBA" id="ARBA00007276"/>
    </source>
</evidence>
<comment type="caution">
    <text evidence="10">The sequence shown here is derived from an EMBL/GenBank/DDBJ whole genome shotgun (WGS) entry which is preliminary data.</text>
</comment>
<evidence type="ECO:0000256" key="1">
    <source>
        <dbReference type="ARBA" id="ARBA00004123"/>
    </source>
</evidence>
<accession>A0A139HGW2</accession>
<dbReference type="EMBL" id="LFZN01000051">
    <property type="protein sequence ID" value="KXT01657.1"/>
    <property type="molecule type" value="Genomic_DNA"/>
</dbReference>
<dbReference type="GO" id="GO:0003697">
    <property type="term" value="F:single-stranded DNA binding"/>
    <property type="evidence" value="ECO:0007669"/>
    <property type="project" value="TreeGrafter"/>
</dbReference>
<keyword evidence="5 8" id="KW-0539">Nucleus</keyword>
<feature type="compositionally biased region" description="Polar residues" evidence="9">
    <location>
        <begin position="167"/>
        <end position="188"/>
    </location>
</feature>
<sequence length="465" mass="51282">MFSAQIASMSVEGKENSIDPVAVRAELKAWETAFKEQNGRKAGREDIKKDATIQAKYRLYNELTSRASRLKAASTPSKGIKYSRIEKPAKATPKRTPSKKHSTLQATALSPVQEAEPTPAFIRNALGPTPHRDGQVLSIFDIAIENTPLKGDSPSKTNGTALIAGTPSKSVATASEGSGHSRTPQSLSKRYFLDAFAGTPLKRKRDDNDIGTTSSSKRKFATPAFLRRSAPLAPIAEDNAETSTSLPPPFRKRGLVRSLSSIIQGLKKQEEKRMDDEWDVMNEIEEEEANGGPKTLPAKVQVEDSQAVEMPLGPDQAAESSEDEEEDKDTGRKPWKKKGLKRQTRRVKMKPVVHKPQKAEADEESEEEEVVAETQLQHDPNDADELGDDFEDAQDSASDTEKKAKRKSKQKPAAKSKIQNKEGEKEEPKKKGRKVDPLAHANFRALKIKNKNSKAGGRRGKFGRR</sequence>
<dbReference type="OrthoDB" id="8775810at2759"/>
<dbReference type="GO" id="GO:1902977">
    <property type="term" value="P:mitotic DNA replication preinitiation complex assembly"/>
    <property type="evidence" value="ECO:0007669"/>
    <property type="project" value="TreeGrafter"/>
</dbReference>
<comment type="function">
    <text evidence="7 8">Has a role in the initiation of DNA replication. Required at S-phase checkpoint.</text>
</comment>
<dbReference type="AlphaFoldDB" id="A0A139HGW2"/>
<dbReference type="Pfam" id="PF11719">
    <property type="entry name" value="Drc1-Sld2"/>
    <property type="match status" value="1"/>
</dbReference>
<keyword evidence="4 8" id="KW-0235">DNA replication</keyword>
<protein>
    <recommendedName>
        <fullName evidence="3 8">DNA replication regulator SLD2</fullName>
    </recommendedName>
</protein>
<dbReference type="PANTHER" id="PTHR28124:SF1">
    <property type="entry name" value="DNA REPLICATION REGULATOR SLD2"/>
    <property type="match status" value="1"/>
</dbReference>
<dbReference type="Gene3D" id="1.10.10.1460">
    <property type="match status" value="1"/>
</dbReference>
<evidence type="ECO:0000256" key="6">
    <source>
        <dbReference type="ARBA" id="ARBA00023306"/>
    </source>
</evidence>
<dbReference type="InterPro" id="IPR040203">
    <property type="entry name" value="Sld2"/>
</dbReference>
<feature type="compositionally biased region" description="Acidic residues" evidence="9">
    <location>
        <begin position="361"/>
        <end position="371"/>
    </location>
</feature>
<feature type="region of interest" description="Disordered" evidence="9">
    <location>
        <begin position="201"/>
        <end position="252"/>
    </location>
</feature>
<feature type="region of interest" description="Disordered" evidence="9">
    <location>
        <begin position="150"/>
        <end position="189"/>
    </location>
</feature>
<dbReference type="FunFam" id="1.10.10.1460:FF:000001">
    <property type="entry name" value="DNA replication regulator Sld2"/>
    <property type="match status" value="1"/>
</dbReference>
<dbReference type="GO" id="GO:0003688">
    <property type="term" value="F:DNA replication origin binding"/>
    <property type="evidence" value="ECO:0007669"/>
    <property type="project" value="TreeGrafter"/>
</dbReference>
<evidence type="ECO:0000256" key="4">
    <source>
        <dbReference type="ARBA" id="ARBA00022705"/>
    </source>
</evidence>
<dbReference type="Proteomes" id="UP000070133">
    <property type="component" value="Unassembled WGS sequence"/>
</dbReference>
<comment type="similarity">
    <text evidence="2 8">Belongs to the SLD2 family.</text>
</comment>
<dbReference type="GO" id="GO:0006270">
    <property type="term" value="P:DNA replication initiation"/>
    <property type="evidence" value="ECO:0007669"/>
    <property type="project" value="UniProtKB-UniRule"/>
</dbReference>
<feature type="region of interest" description="Disordered" evidence="9">
    <location>
        <begin position="84"/>
        <end position="104"/>
    </location>
</feature>
<feature type="compositionally biased region" description="Acidic residues" evidence="9">
    <location>
        <begin position="382"/>
        <end position="394"/>
    </location>
</feature>
<evidence type="ECO:0000313" key="11">
    <source>
        <dbReference type="Proteomes" id="UP000070133"/>
    </source>
</evidence>